<proteinExistence type="predicted"/>
<feature type="chain" id="PRO_5037665337" evidence="1">
    <location>
        <begin position="24"/>
        <end position="412"/>
    </location>
</feature>
<sequence>MSAILKILCCSVCFLIFSSELFAQRGDGSLYSSYGLGLLGEDNYGQASRLAGTGVGVRSNYFLNTVNPANGTSISAYNFMVDAQVDYRLMNIQTSTEEVLINQTTLSLLSFWFRTSRKSALSLGIMPMSTVDYSFMEKTYFEGNAASFDKSLSAYGNINKVFANFSYDLFPKLSLGLRPYYAFGHINHETYYDTNEITNGTVVDFTMNDRDNYNGYGMDLGLQWSPVKTQKRQVTMGLTYQLPAKLKAQTTTMAYLPTSDSTLYEIEKDSEIIYAGSAVKGGISYQNSKWLIAADYSYKYFEKQQEAYTPSHRMSLGAELLPDFYSLDFIKRMNFSAGLFYDTGYIISEGSTVPVKGASLGLGMPIHGFTRVNISYQYEQKGKISQLSREVTHGITLNFNLGDIWFKKSAYQ</sequence>
<accession>A0A918UR72</accession>
<name>A0A918UR72_9BACT</name>
<keyword evidence="3" id="KW-1185">Reference proteome</keyword>
<protein>
    <submittedName>
        <fullName evidence="2">Membrane protein</fullName>
    </submittedName>
</protein>
<dbReference type="EMBL" id="BMWX01000003">
    <property type="protein sequence ID" value="GGZ27869.1"/>
    <property type="molecule type" value="Genomic_DNA"/>
</dbReference>
<evidence type="ECO:0000313" key="2">
    <source>
        <dbReference type="EMBL" id="GGZ27869.1"/>
    </source>
</evidence>
<reference evidence="2" key="2">
    <citation type="submission" date="2020-09" db="EMBL/GenBank/DDBJ databases">
        <authorList>
            <person name="Sun Q."/>
            <person name="Kim S."/>
        </authorList>
    </citation>
    <scope>NUCLEOTIDE SEQUENCE</scope>
    <source>
        <strain evidence="2">KCTC 12368</strain>
    </source>
</reference>
<comment type="caution">
    <text evidence="2">The sequence shown here is derived from an EMBL/GenBank/DDBJ whole genome shotgun (WGS) entry which is preliminary data.</text>
</comment>
<dbReference type="SUPFAM" id="SSF56935">
    <property type="entry name" value="Porins"/>
    <property type="match status" value="1"/>
</dbReference>
<organism evidence="2 3">
    <name type="scientific">Echinicola pacifica</name>
    <dbReference type="NCBI Taxonomy" id="346377"/>
    <lineage>
        <taxon>Bacteria</taxon>
        <taxon>Pseudomonadati</taxon>
        <taxon>Bacteroidota</taxon>
        <taxon>Cytophagia</taxon>
        <taxon>Cytophagales</taxon>
        <taxon>Cyclobacteriaceae</taxon>
        <taxon>Echinicola</taxon>
    </lineage>
</organism>
<gene>
    <name evidence="2" type="ORF">GCM10007049_20910</name>
</gene>
<dbReference type="AlphaFoldDB" id="A0A918UR72"/>
<dbReference type="Gene3D" id="2.40.160.60">
    <property type="entry name" value="Outer membrane protein transport protein (OMPP1/FadL/TodX)"/>
    <property type="match status" value="1"/>
</dbReference>
<evidence type="ECO:0000313" key="3">
    <source>
        <dbReference type="Proteomes" id="UP000619457"/>
    </source>
</evidence>
<feature type="signal peptide" evidence="1">
    <location>
        <begin position="1"/>
        <end position="23"/>
    </location>
</feature>
<evidence type="ECO:0000256" key="1">
    <source>
        <dbReference type="SAM" id="SignalP"/>
    </source>
</evidence>
<reference evidence="2" key="1">
    <citation type="journal article" date="2014" name="Int. J. Syst. Evol. Microbiol.">
        <title>Complete genome sequence of Corynebacterium casei LMG S-19264T (=DSM 44701T), isolated from a smear-ripened cheese.</title>
        <authorList>
            <consortium name="US DOE Joint Genome Institute (JGI-PGF)"/>
            <person name="Walter F."/>
            <person name="Albersmeier A."/>
            <person name="Kalinowski J."/>
            <person name="Ruckert C."/>
        </authorList>
    </citation>
    <scope>NUCLEOTIDE SEQUENCE</scope>
    <source>
        <strain evidence="2">KCTC 12368</strain>
    </source>
</reference>
<keyword evidence="1" id="KW-0732">Signal</keyword>
<dbReference type="RefSeq" id="WP_018472998.1">
    <property type="nucleotide sequence ID" value="NZ_BMWX01000003.1"/>
</dbReference>
<dbReference type="Proteomes" id="UP000619457">
    <property type="component" value="Unassembled WGS sequence"/>
</dbReference>